<dbReference type="AlphaFoldDB" id="A0AAD4Q6K5"/>
<dbReference type="GO" id="GO:0003887">
    <property type="term" value="F:DNA-directed DNA polymerase activity"/>
    <property type="evidence" value="ECO:0007669"/>
    <property type="project" value="InterPro"/>
</dbReference>
<accession>A0AAD4Q6K5</accession>
<proteinExistence type="predicted"/>
<feature type="compositionally biased region" description="Low complexity" evidence="2">
    <location>
        <begin position="406"/>
        <end position="423"/>
    </location>
</feature>
<feature type="compositionally biased region" description="Low complexity" evidence="2">
    <location>
        <begin position="169"/>
        <end position="184"/>
    </location>
</feature>
<feature type="compositionally biased region" description="Polar residues" evidence="2">
    <location>
        <begin position="238"/>
        <end position="248"/>
    </location>
</feature>
<comment type="caution">
    <text evidence="4">The sequence shown here is derived from an EMBL/GenBank/DDBJ whole genome shotgun (WGS) entry which is preliminary data.</text>
</comment>
<feature type="region of interest" description="Disordered" evidence="2">
    <location>
        <begin position="206"/>
        <end position="254"/>
    </location>
</feature>
<sequence length="660" mass="71735">MSSLENFYQELDARMAFPDNEDRRRFSSRRQASYRTSGSTSLSHDDDSVSLPVATILPPPSTNEIGFMKSKRKPSLPQGFLESEQGADPLSSKKGGKHKTSSPPAPSSAPASSEKRKKVTISSVVLAAPTPIQDMSPATEDPIDVLGSSAAAKRDSSSKDAPLSKETSAVTAATGNTARTGTGARFDASIGKRSKASAITLMAKHSAAGGKGKGKKTKDKPELVTPAEFARRLRQAGPSETETETGSHTKARREAPSQYLKDYVIFYAGGDLTYASARTRGCMSYIHRHGGAVLPVFDPVTATHVVTETSQKMTLRALGLKNLSDIPLEIPTVKWSWVNSGKPIPGEKDRRQMDYEFMHAAFPSRMDAGRSFADSSRSRGKQKAGDDADHAVVTGPRQGPDEAAGRAETSSSRASSRSIGAEEPGVLPQDLRRRGRDAVPDLSEGKQVAGRSRRKSRSPSNEGKTRKKLKGFICDDPAATAASNASSCANQDIVDKLSELAELHRAKPTQDDKWRVFSYTKAIAALRKCKERIGSLEQARSLNGVGDKTAQKIMEIIDTGALRRVDAERTEDVAAVQLFQGIYGVGMPVLLDPVSAIFIARICPPRTIDRLRLVFCRLPHPRRHQGKKGGHQADQYPRIRIEVLRRYQHEDVPRRSQGDI</sequence>
<protein>
    <recommendedName>
        <fullName evidence="3">BRCT domain-containing protein</fullName>
    </recommendedName>
</protein>
<evidence type="ECO:0000256" key="1">
    <source>
        <dbReference type="PIRSR" id="PIRSR622312-50"/>
    </source>
</evidence>
<dbReference type="PANTHER" id="PTHR11276:SF28">
    <property type="entry name" value="DNA POLYMERASE LAMBDA"/>
    <property type="match status" value="1"/>
</dbReference>
<dbReference type="InterPro" id="IPR010996">
    <property type="entry name" value="HHH_MUS81"/>
</dbReference>
<dbReference type="PROSITE" id="PS50172">
    <property type="entry name" value="BRCT"/>
    <property type="match status" value="1"/>
</dbReference>
<dbReference type="GO" id="GO:0003677">
    <property type="term" value="F:DNA binding"/>
    <property type="evidence" value="ECO:0007669"/>
    <property type="project" value="InterPro"/>
</dbReference>
<feature type="domain" description="BRCT" evidence="3">
    <location>
        <begin position="255"/>
        <end position="338"/>
    </location>
</feature>
<reference evidence="4" key="1">
    <citation type="submission" date="2022-01" db="EMBL/GenBank/DDBJ databases">
        <title>Comparative genomics reveals a dynamic genome evolution in the ectomycorrhizal milk-cap (Lactarius) mushrooms.</title>
        <authorList>
            <consortium name="DOE Joint Genome Institute"/>
            <person name="Lebreton A."/>
            <person name="Tang N."/>
            <person name="Kuo A."/>
            <person name="LaButti K."/>
            <person name="Drula E."/>
            <person name="Barry K."/>
            <person name="Clum A."/>
            <person name="Lipzen A."/>
            <person name="Mousain D."/>
            <person name="Ng V."/>
            <person name="Wang R."/>
            <person name="Wang X."/>
            <person name="Dai Y."/>
            <person name="Henrissat B."/>
            <person name="Grigoriev I.V."/>
            <person name="Guerin-Laguette A."/>
            <person name="Yu F."/>
            <person name="Martin F.M."/>
        </authorList>
    </citation>
    <scope>NUCLEOTIDE SEQUENCE</scope>
    <source>
        <strain evidence="4">QP</strain>
    </source>
</reference>
<dbReference type="SUPFAM" id="SSF47802">
    <property type="entry name" value="DNA polymerase beta, N-terminal domain-like"/>
    <property type="match status" value="1"/>
</dbReference>
<feature type="region of interest" description="Disordered" evidence="2">
    <location>
        <begin position="368"/>
        <end position="469"/>
    </location>
</feature>
<evidence type="ECO:0000259" key="3">
    <source>
        <dbReference type="PROSITE" id="PS50172"/>
    </source>
</evidence>
<name>A0AAD4Q6K5_9AGAM</name>
<dbReference type="GO" id="GO:0006303">
    <property type="term" value="P:double-strand break repair via nonhomologous end joining"/>
    <property type="evidence" value="ECO:0007669"/>
    <property type="project" value="TreeGrafter"/>
</dbReference>
<evidence type="ECO:0000313" key="4">
    <source>
        <dbReference type="EMBL" id="KAH8988381.1"/>
    </source>
</evidence>
<dbReference type="GO" id="GO:0005634">
    <property type="term" value="C:nucleus"/>
    <property type="evidence" value="ECO:0007669"/>
    <property type="project" value="TreeGrafter"/>
</dbReference>
<dbReference type="InterPro" id="IPR027421">
    <property type="entry name" value="DNA_pol_lamdba_lyase_dom_sf"/>
</dbReference>
<evidence type="ECO:0000256" key="2">
    <source>
        <dbReference type="SAM" id="MobiDB-lite"/>
    </source>
</evidence>
<dbReference type="PANTHER" id="PTHR11276">
    <property type="entry name" value="DNA POLYMERASE TYPE-X FAMILY MEMBER"/>
    <property type="match status" value="1"/>
</dbReference>
<dbReference type="InterPro" id="IPR022312">
    <property type="entry name" value="DNA_pol_X"/>
</dbReference>
<dbReference type="Proteomes" id="UP001201163">
    <property type="component" value="Unassembled WGS sequence"/>
</dbReference>
<feature type="active site" description="Nucleophile; Schiff-base intermediate with DNA; for 5'-dRP lyase activity" evidence="1">
    <location>
        <position position="552"/>
    </location>
</feature>
<feature type="compositionally biased region" description="Basic and acidic residues" evidence="2">
    <location>
        <begin position="430"/>
        <end position="439"/>
    </location>
</feature>
<organism evidence="4 5">
    <name type="scientific">Lactarius akahatsu</name>
    <dbReference type="NCBI Taxonomy" id="416441"/>
    <lineage>
        <taxon>Eukaryota</taxon>
        <taxon>Fungi</taxon>
        <taxon>Dikarya</taxon>
        <taxon>Basidiomycota</taxon>
        <taxon>Agaricomycotina</taxon>
        <taxon>Agaricomycetes</taxon>
        <taxon>Russulales</taxon>
        <taxon>Russulaceae</taxon>
        <taxon>Lactarius</taxon>
    </lineage>
</organism>
<dbReference type="Pfam" id="PF14716">
    <property type="entry name" value="HHH_8"/>
    <property type="match status" value="1"/>
</dbReference>
<gene>
    <name evidence="4" type="ORF">EDB92DRAFT_1872393</name>
</gene>
<dbReference type="Gene3D" id="1.10.150.110">
    <property type="entry name" value="DNA polymerase beta, N-terminal domain-like"/>
    <property type="match status" value="1"/>
</dbReference>
<dbReference type="EMBL" id="JAKELL010000042">
    <property type="protein sequence ID" value="KAH8988381.1"/>
    <property type="molecule type" value="Genomic_DNA"/>
</dbReference>
<feature type="region of interest" description="Disordered" evidence="2">
    <location>
        <begin position="16"/>
        <end position="184"/>
    </location>
</feature>
<feature type="compositionally biased region" description="Polar residues" evidence="2">
    <location>
        <begin position="29"/>
        <end position="42"/>
    </location>
</feature>
<evidence type="ECO:0000313" key="5">
    <source>
        <dbReference type="Proteomes" id="UP001201163"/>
    </source>
</evidence>
<keyword evidence="5" id="KW-1185">Reference proteome</keyword>
<dbReference type="FunFam" id="1.10.150.110:FF:000005">
    <property type="entry name" value="DNA polymerase POL4"/>
    <property type="match status" value="1"/>
</dbReference>
<dbReference type="InterPro" id="IPR001357">
    <property type="entry name" value="BRCT_dom"/>
</dbReference>